<dbReference type="Pfam" id="PF00027">
    <property type="entry name" value="cNMP_binding"/>
    <property type="match status" value="1"/>
</dbReference>
<dbReference type="Gene3D" id="2.60.120.10">
    <property type="entry name" value="Jelly Rolls"/>
    <property type="match status" value="2"/>
</dbReference>
<reference evidence="3" key="1">
    <citation type="submission" date="2023-01" db="EMBL/GenBank/DDBJ databases">
        <title>Genome assembly of the deep-sea coral Lophelia pertusa.</title>
        <authorList>
            <person name="Herrera S."/>
            <person name="Cordes E."/>
        </authorList>
    </citation>
    <scope>NUCLEOTIDE SEQUENCE</scope>
    <source>
        <strain evidence="3">USNM1676648</strain>
        <tissue evidence="3">Polyp</tissue>
    </source>
</reference>
<feature type="compositionally biased region" description="Low complexity" evidence="1">
    <location>
        <begin position="1"/>
        <end position="11"/>
    </location>
</feature>
<protein>
    <submittedName>
        <fullName evidence="3">Cyclic nucleotide-binding domain-containing protein 2</fullName>
    </submittedName>
</protein>
<name>A0A9W9ZGH2_9CNID</name>
<evidence type="ECO:0000256" key="1">
    <source>
        <dbReference type="SAM" id="MobiDB-lite"/>
    </source>
</evidence>
<sequence>MSTQSTRSSSSLDHEGQNEFTSSAQKVKCATAPAEAESKPSAIDRFRSLARSVQSQGRWTKALQTKIADEHSKEFQINQESGGSNVILSFNVNAYKTAVHSCGRLSKKVKLILMKNPWQRKPEEMKVIYSVVDKLKCFSRYTPHIKRELATIVYFQQFGDGRVIVQQGHSGRSMYFIVSGNVLVQVTETDKVTGRTKKQIVGEMFAGDSFGELALLHDMKRAATIICKGTAEFLTVDKPDFDMVLKKGHQQEWEARITLLKSLPYFQSYTSKELEQLNTRAKLIEYPQNTVILRDAGNPGEFAYFIRSGQCQVIREMTLIRRAPAVGKRRLILPPVKNDNNINPLFKIKTYDHIKKYFLVICRLGEGDYFGVGEDLTKMSIISVNKVEIVLVPRSVMTKHDHGQSLQEMKQQLEKEIPSRREAFRNFVSGEKWRHYKLDVLDELRTQKWMLNSTTLDDVPHSIRKQYLYQHDFYSYMTNLSPLR</sequence>
<evidence type="ECO:0000259" key="2">
    <source>
        <dbReference type="PROSITE" id="PS50042"/>
    </source>
</evidence>
<feature type="domain" description="Cyclic nucleotide-binding" evidence="2">
    <location>
        <begin position="137"/>
        <end position="245"/>
    </location>
</feature>
<dbReference type="InterPro" id="IPR014710">
    <property type="entry name" value="RmlC-like_jellyroll"/>
</dbReference>
<dbReference type="InterPro" id="IPR000595">
    <property type="entry name" value="cNMP-bd_dom"/>
</dbReference>
<dbReference type="EMBL" id="MU826350">
    <property type="protein sequence ID" value="KAJ7381257.1"/>
    <property type="molecule type" value="Genomic_DNA"/>
</dbReference>
<dbReference type="PANTHER" id="PTHR23011">
    <property type="entry name" value="CYCLIC NUCLEOTIDE-BINDING DOMAIN CONTAINING PROTEIN"/>
    <property type="match status" value="1"/>
</dbReference>
<dbReference type="PROSITE" id="PS00889">
    <property type="entry name" value="CNMP_BINDING_2"/>
    <property type="match status" value="1"/>
</dbReference>
<evidence type="ECO:0000313" key="3">
    <source>
        <dbReference type="EMBL" id="KAJ7381257.1"/>
    </source>
</evidence>
<dbReference type="PROSITE" id="PS50042">
    <property type="entry name" value="CNMP_BINDING_3"/>
    <property type="match status" value="2"/>
</dbReference>
<accession>A0A9W9ZGH2</accession>
<dbReference type="AlphaFoldDB" id="A0A9W9ZGH2"/>
<proteinExistence type="predicted"/>
<dbReference type="CDD" id="cd00038">
    <property type="entry name" value="CAP_ED"/>
    <property type="match status" value="2"/>
</dbReference>
<gene>
    <name evidence="3" type="primary">CNBD2_1</name>
    <name evidence="3" type="ORF">OS493_001375</name>
</gene>
<evidence type="ECO:0000313" key="4">
    <source>
        <dbReference type="Proteomes" id="UP001163046"/>
    </source>
</evidence>
<keyword evidence="4" id="KW-1185">Reference proteome</keyword>
<dbReference type="InterPro" id="IPR018490">
    <property type="entry name" value="cNMP-bd_dom_sf"/>
</dbReference>
<dbReference type="OrthoDB" id="166212at2759"/>
<dbReference type="Proteomes" id="UP001163046">
    <property type="component" value="Unassembled WGS sequence"/>
</dbReference>
<comment type="caution">
    <text evidence="3">The sequence shown here is derived from an EMBL/GenBank/DDBJ whole genome shotgun (WGS) entry which is preliminary data.</text>
</comment>
<dbReference type="InterPro" id="IPR018488">
    <property type="entry name" value="cNMP-bd_CS"/>
</dbReference>
<feature type="domain" description="Cyclic nucleotide-binding" evidence="2">
    <location>
        <begin position="265"/>
        <end position="332"/>
    </location>
</feature>
<dbReference type="PANTHER" id="PTHR23011:SF44">
    <property type="entry name" value="CYCLIC NUCLEOTIDE-BINDING DOMAIN-CONTAINING PROTEIN"/>
    <property type="match status" value="1"/>
</dbReference>
<organism evidence="3 4">
    <name type="scientific">Desmophyllum pertusum</name>
    <dbReference type="NCBI Taxonomy" id="174260"/>
    <lineage>
        <taxon>Eukaryota</taxon>
        <taxon>Metazoa</taxon>
        <taxon>Cnidaria</taxon>
        <taxon>Anthozoa</taxon>
        <taxon>Hexacorallia</taxon>
        <taxon>Scleractinia</taxon>
        <taxon>Caryophylliina</taxon>
        <taxon>Caryophylliidae</taxon>
        <taxon>Desmophyllum</taxon>
    </lineage>
</organism>
<dbReference type="SMART" id="SM00100">
    <property type="entry name" value="cNMP"/>
    <property type="match status" value="1"/>
</dbReference>
<feature type="region of interest" description="Disordered" evidence="1">
    <location>
        <begin position="1"/>
        <end position="41"/>
    </location>
</feature>
<dbReference type="SUPFAM" id="SSF51206">
    <property type="entry name" value="cAMP-binding domain-like"/>
    <property type="match status" value="2"/>
</dbReference>